<reference evidence="2 3" key="2">
    <citation type="submission" date="2019-09" db="EMBL/GenBank/DDBJ databases">
        <title>Mesorhizobium sp. MaA-C15 isolated from Microcystis aeruginosa.</title>
        <authorList>
            <person name="Jeong S.E."/>
            <person name="Jin H.M."/>
            <person name="Jeon C.O."/>
        </authorList>
    </citation>
    <scope>NUCLEOTIDE SEQUENCE [LARGE SCALE GENOMIC DNA]</scope>
    <source>
        <strain evidence="2 3">MaA-C15</strain>
    </source>
</reference>
<name>A0A5D4H4Q9_9HYPH</name>
<comment type="caution">
    <text evidence="2">The sequence shown here is derived from an EMBL/GenBank/DDBJ whole genome shotgun (WGS) entry which is preliminary data.</text>
</comment>
<keyword evidence="1" id="KW-0472">Membrane</keyword>
<keyword evidence="1" id="KW-0812">Transmembrane</keyword>
<dbReference type="EMBL" id="VSZS01000053">
    <property type="protein sequence ID" value="TYR35243.1"/>
    <property type="molecule type" value="Genomic_DNA"/>
</dbReference>
<feature type="transmembrane region" description="Helical" evidence="1">
    <location>
        <begin position="45"/>
        <end position="69"/>
    </location>
</feature>
<feature type="transmembrane region" description="Helical" evidence="1">
    <location>
        <begin position="21"/>
        <end position="39"/>
    </location>
</feature>
<evidence type="ECO:0000313" key="3">
    <source>
        <dbReference type="Proteomes" id="UP000323258"/>
    </source>
</evidence>
<organism evidence="2 3">
    <name type="scientific">Neoaquamicrobium microcysteis</name>
    <dbReference type="NCBI Taxonomy" id="2682781"/>
    <lineage>
        <taxon>Bacteria</taxon>
        <taxon>Pseudomonadati</taxon>
        <taxon>Pseudomonadota</taxon>
        <taxon>Alphaproteobacteria</taxon>
        <taxon>Hyphomicrobiales</taxon>
        <taxon>Phyllobacteriaceae</taxon>
        <taxon>Neoaquamicrobium</taxon>
    </lineage>
</organism>
<evidence type="ECO:0000256" key="1">
    <source>
        <dbReference type="SAM" id="Phobius"/>
    </source>
</evidence>
<feature type="transmembrane region" description="Helical" evidence="1">
    <location>
        <begin position="99"/>
        <end position="124"/>
    </location>
</feature>
<accession>A0A5D4H4Q9</accession>
<keyword evidence="3" id="KW-1185">Reference proteome</keyword>
<reference evidence="2 3" key="1">
    <citation type="submission" date="2019-08" db="EMBL/GenBank/DDBJ databases">
        <authorList>
            <person name="Seo Y.L."/>
        </authorList>
    </citation>
    <scope>NUCLEOTIDE SEQUENCE [LARGE SCALE GENOMIC DNA]</scope>
    <source>
        <strain evidence="2 3">MaA-C15</strain>
    </source>
</reference>
<protein>
    <submittedName>
        <fullName evidence="2">Uncharacterized protein</fullName>
    </submittedName>
</protein>
<sequence length="141" mass="15674">MDESYLRAFERAKHLSDVVGMLTRLAFLVLLATFVSAQMENVSGITYAVLLCTLLLLGFLLIRLGWFVADAMGKGWTSFFVAKLKEQIGKGQKVKMMTIFWVGRGVSFTVLLGMLGLSISLISYGDTLAKRLMEETTLHTN</sequence>
<keyword evidence="1" id="KW-1133">Transmembrane helix</keyword>
<evidence type="ECO:0000313" key="2">
    <source>
        <dbReference type="EMBL" id="TYR35243.1"/>
    </source>
</evidence>
<dbReference type="RefSeq" id="WP_148913207.1">
    <property type="nucleotide sequence ID" value="NZ_VSZS01000053.1"/>
</dbReference>
<gene>
    <name evidence="2" type="ORF">FY036_02925</name>
</gene>
<dbReference type="Proteomes" id="UP000323258">
    <property type="component" value="Unassembled WGS sequence"/>
</dbReference>
<proteinExistence type="predicted"/>
<dbReference type="AlphaFoldDB" id="A0A5D4H4Q9"/>